<feature type="transmembrane region" description="Helical" evidence="1">
    <location>
        <begin position="20"/>
        <end position="36"/>
    </location>
</feature>
<feature type="transmembrane region" description="Helical" evidence="1">
    <location>
        <begin position="215"/>
        <end position="232"/>
    </location>
</feature>
<feature type="transmembrane region" description="Helical" evidence="1">
    <location>
        <begin position="400"/>
        <end position="422"/>
    </location>
</feature>
<keyword evidence="1" id="KW-1133">Transmembrane helix</keyword>
<feature type="transmembrane region" description="Helical" evidence="1">
    <location>
        <begin position="434"/>
        <end position="457"/>
    </location>
</feature>
<reference evidence="2 3" key="1">
    <citation type="submission" date="2015-09" db="EMBL/GenBank/DDBJ databases">
        <authorList>
            <consortium name="Pathogen Informatics"/>
        </authorList>
    </citation>
    <scope>NUCLEOTIDE SEQUENCE [LARGE SCALE GENOMIC DNA]</scope>
    <source>
        <strain evidence="2 3">2789STDY5608822</strain>
    </source>
</reference>
<keyword evidence="1" id="KW-0812">Transmembrane</keyword>
<sequence>MFKLISTSCGKRLSMGNYNFCILLLFSLIDVFLYGIEGIDLIKFLFSCLVYAYLIILFFINKKNAILYLISFNLLTIGWGNYYHLDNSSLNYWGIRFGGVSLNIVIQFFFCVILILKRRLSISYCMDPYSRFLLIYLIWIAVVGFVNVLFGNIYSDNYIDDLLAILPVLFYFVLFKNLDVESLKKVLIYTFSISVISLLFAFLLHRKMEYGGSEFVVYNSLYYLLPCGVFIMRKYYTSFFFLSSVVIIIFLLLTNSYFVSGKTIISFGLLLLWILGYNKKIFWVNILLILLFIPWFLFLLEFLSENLENGTIAYKFHQVLLLFNSISILDVASDFSSIGNLVAELVTLLYYFILNPIYFIIGKGAGAGVPDLFGWFQPFAGYGGYKELDMIRNDYVRLHLAIYGVFVRGGIIILIMYIHLLIKLFLSRQVMSFFAFIMMLFVFYSSKDYLLLSFLLLRISSLDSTKELIRS</sequence>
<name>A0A8D9P6U1_PARDI</name>
<feature type="transmembrane region" description="Helical" evidence="1">
    <location>
        <begin position="42"/>
        <end position="60"/>
    </location>
</feature>
<feature type="transmembrane region" description="Helical" evidence="1">
    <location>
        <begin position="239"/>
        <end position="260"/>
    </location>
</feature>
<organism evidence="2 3">
    <name type="scientific">Parabacteroides distasonis</name>
    <dbReference type="NCBI Taxonomy" id="823"/>
    <lineage>
        <taxon>Bacteria</taxon>
        <taxon>Pseudomonadati</taxon>
        <taxon>Bacteroidota</taxon>
        <taxon>Bacteroidia</taxon>
        <taxon>Bacteroidales</taxon>
        <taxon>Tannerellaceae</taxon>
        <taxon>Parabacteroides</taxon>
    </lineage>
</organism>
<gene>
    <name evidence="2" type="ORF">ERS852380_04245</name>
</gene>
<dbReference type="EMBL" id="CYYK01000024">
    <property type="protein sequence ID" value="CUP25934.1"/>
    <property type="molecule type" value="Genomic_DNA"/>
</dbReference>
<accession>A0A8D9P6U1</accession>
<feature type="transmembrane region" description="Helical" evidence="1">
    <location>
        <begin position="65"/>
        <end position="83"/>
    </location>
</feature>
<feature type="transmembrane region" description="Helical" evidence="1">
    <location>
        <begin position="186"/>
        <end position="203"/>
    </location>
</feature>
<feature type="transmembrane region" description="Helical" evidence="1">
    <location>
        <begin position="128"/>
        <end position="151"/>
    </location>
</feature>
<feature type="transmembrane region" description="Helical" evidence="1">
    <location>
        <begin position="95"/>
        <end position="116"/>
    </location>
</feature>
<proteinExistence type="predicted"/>
<keyword evidence="1" id="KW-0472">Membrane</keyword>
<feature type="transmembrane region" description="Helical" evidence="1">
    <location>
        <begin position="280"/>
        <end position="300"/>
    </location>
</feature>
<evidence type="ECO:0000313" key="2">
    <source>
        <dbReference type="EMBL" id="CUP25934.1"/>
    </source>
</evidence>
<dbReference type="Proteomes" id="UP000095455">
    <property type="component" value="Unassembled WGS sequence"/>
</dbReference>
<protein>
    <submittedName>
        <fullName evidence="2">Uncharacterized protein</fullName>
    </submittedName>
</protein>
<dbReference type="AlphaFoldDB" id="A0A8D9P6U1"/>
<evidence type="ECO:0000256" key="1">
    <source>
        <dbReference type="SAM" id="Phobius"/>
    </source>
</evidence>
<evidence type="ECO:0000313" key="3">
    <source>
        <dbReference type="Proteomes" id="UP000095455"/>
    </source>
</evidence>
<feature type="transmembrane region" description="Helical" evidence="1">
    <location>
        <begin position="157"/>
        <end position="174"/>
    </location>
</feature>
<comment type="caution">
    <text evidence="2">The sequence shown here is derived from an EMBL/GenBank/DDBJ whole genome shotgun (WGS) entry which is preliminary data.</text>
</comment>